<sequence>MQRYELIRLIGKGGMGEVYLAHDKTCSRRVALKRIREDLSGNALLRQRFLREAKIAADLIHPGIVPVYSICSDGEAVYYTMPYIEGFSLKSLLKSVWQKEVLSKELEEKTSVKSFLPIFDKICATVEYIHSKGVLHRDLKPDNILLGLFGEVVIIDWGAAIFKHAKELKLEQDDEAAVSFDERNICYSSMTIPGKIVGTPDYMAPESLLGVEASEKTDIYALGLILYQMLTLAFPYRRKKGRKLSYRDVVLPPIEMSPYREIPPSLSQIAMKAIAINPADRFSSIQELRQALQPYLQGDPEWTVKATLMAKEKSCWKYYDPILLSRYFPVLASSPAQWYNFMLSEVEISASTRVEYTVTKSAVHEGMGILFLPSKEAERGEFYCGYGLWFSVQNHELTVSLIKNGIEIQKKSQEMISQQSRFAILIEKSDNRIAVFVEQALFILHIDYLPSLGNRLGVIIQDLQGMSNIAISESIGALRVSCLAVPDAFLSEKLYDQAAIFYRKIRDSFPGRKESYEAQFRLGVTLLTQIEEQGGDLTQALSSFDYLHGGAGAPLEYLGKALVYQRNGSFVEEIRCLLFALKRYSQHPEIPRLEDHLCFRLYDSLHKHRSEALVFMLLILWIAPEKISVREEERFLRIIYHKQQATLFCQVDKAPLQFRSSKMELFLSFWTGFSLFLPELFRRAGGLRDYQALADIFYVAGVSGNREAFMQFSTALANVSDEITFPESLHNQKVAELMFFVKGVEALRNKDYQKAKKLLWKTPFTLQLYALDMFHIQAFLDEEIESFIDLLQAIYDPASEEERDHILVYIIQTHLWNRDLERAYKLLNDRFPLDEELAEYSEAFILWGCYLALTGDRVAVKAHFSRCRYKYGKSALIGKCVDGDIFDYLDNLVWWEKKMTLFQSYFLLRCLNESPRRYEKYRQAYLSMENNFFD</sequence>
<keyword evidence="2 7" id="KW-0597">Phosphoprotein</keyword>
<evidence type="ECO:0000256" key="5">
    <source>
        <dbReference type="ARBA" id="ARBA00022777"/>
    </source>
</evidence>
<gene>
    <name evidence="7" type="primary">pknD</name>
    <name evidence="10" type="ordered locus">CTO_0323</name>
</gene>
<dbReference type="SUPFAM" id="SSF56112">
    <property type="entry name" value="Protein kinase-like (PK-like)"/>
    <property type="match status" value="1"/>
</dbReference>
<dbReference type="AlphaFoldDB" id="G4NME6"/>
<evidence type="ECO:0000256" key="1">
    <source>
        <dbReference type="ARBA" id="ARBA00022527"/>
    </source>
</evidence>
<dbReference type="Gene3D" id="3.30.200.20">
    <property type="entry name" value="Phosphorylase Kinase, domain 1"/>
    <property type="match status" value="1"/>
</dbReference>
<dbReference type="InterPro" id="IPR023507">
    <property type="entry name" value="Ser/Thr_kinase_PknD"/>
</dbReference>
<dbReference type="CDD" id="cd14014">
    <property type="entry name" value="STKc_PknB_like"/>
    <property type="match status" value="1"/>
</dbReference>
<reference evidence="10 11" key="1">
    <citation type="journal article" date="2011" name="J. Exp. Med.">
        <title>A live-attenuated chlamydial vaccine protects against trachoma in nonhuman primates.</title>
        <authorList>
            <person name="Kari L."/>
            <person name="Whitmire W.M."/>
            <person name="Olivares-Zavaleta N."/>
            <person name="Goheen M.M."/>
            <person name="Taylor L.D."/>
            <person name="Carlson J.H."/>
            <person name="Sturdevant G.L."/>
            <person name="Lu C."/>
            <person name="Bakios L.E."/>
            <person name="Randall L.B."/>
            <person name="Parnell M.J."/>
            <person name="Zhong G."/>
            <person name="Caldwell H.D."/>
        </authorList>
    </citation>
    <scope>NUCLEOTIDE SEQUENCE [LARGE SCALE GENOMIC DNA]</scope>
    <source>
        <strain evidence="10 11">A2497</strain>
    </source>
</reference>
<dbReference type="EMBL" id="CP002401">
    <property type="protein sequence ID" value="AEP35140.1"/>
    <property type="molecule type" value="Genomic_DNA"/>
</dbReference>
<dbReference type="HAMAP" id="MF_01957">
    <property type="entry name" value="PknD_kinase"/>
    <property type="match status" value="1"/>
</dbReference>
<keyword evidence="4 7" id="KW-0547">Nucleotide-binding</keyword>
<protein>
    <recommendedName>
        <fullName evidence="7">Serine/threonine-protein kinase PknD</fullName>
        <ecNumber evidence="7">2.7.11.1</ecNumber>
    </recommendedName>
</protein>
<dbReference type="InterPro" id="IPR000719">
    <property type="entry name" value="Prot_kinase_dom"/>
</dbReference>
<dbReference type="KEGG" id="cra:CTO_0323"/>
<dbReference type="PROSITE" id="PS50011">
    <property type="entry name" value="PROTEIN_KINASE_DOM"/>
    <property type="match status" value="1"/>
</dbReference>
<accession>H1ZQM0</accession>
<accession>G4NME6</accession>
<evidence type="ECO:0000259" key="9">
    <source>
        <dbReference type="PROSITE" id="PS50011"/>
    </source>
</evidence>
<comment type="function">
    <text evidence="7">Together with the serine/threonine kinase Pkn1, may play a role in the specific interactions with host proteins during intracellular growth.</text>
</comment>
<proteinExistence type="inferred from homology"/>
<feature type="binding site" evidence="7 8">
    <location>
        <position position="33"/>
    </location>
    <ligand>
        <name>ATP</name>
        <dbReference type="ChEBI" id="CHEBI:30616"/>
    </ligand>
</feature>
<dbReference type="SMART" id="SM00220">
    <property type="entry name" value="S_TKc"/>
    <property type="match status" value="1"/>
</dbReference>
<comment type="PTM">
    <text evidence="7">Autophosphorylated on serine and threonine residues.</text>
</comment>
<dbReference type="InterPro" id="IPR011009">
    <property type="entry name" value="Kinase-like_dom_sf"/>
</dbReference>
<evidence type="ECO:0000256" key="4">
    <source>
        <dbReference type="ARBA" id="ARBA00022741"/>
    </source>
</evidence>
<evidence type="ECO:0000256" key="7">
    <source>
        <dbReference type="HAMAP-Rule" id="MF_01957"/>
    </source>
</evidence>
<evidence type="ECO:0000313" key="11">
    <source>
        <dbReference type="Proteomes" id="UP000009287"/>
    </source>
</evidence>
<dbReference type="InterPro" id="IPR011990">
    <property type="entry name" value="TPR-like_helical_dom_sf"/>
</dbReference>
<dbReference type="Pfam" id="PF00069">
    <property type="entry name" value="Pkinase"/>
    <property type="match status" value="1"/>
</dbReference>
<feature type="active site" description="Proton acceptor" evidence="7">
    <location>
        <position position="138"/>
    </location>
</feature>
<feature type="domain" description="Protein kinase" evidence="9">
    <location>
        <begin position="4"/>
        <end position="296"/>
    </location>
</feature>
<dbReference type="GO" id="GO:0004674">
    <property type="term" value="F:protein serine/threonine kinase activity"/>
    <property type="evidence" value="ECO:0007669"/>
    <property type="project" value="UniProtKB-UniRule"/>
</dbReference>
<dbReference type="PANTHER" id="PTHR43289">
    <property type="entry name" value="MITOGEN-ACTIVATED PROTEIN KINASE KINASE KINASE 20-RELATED"/>
    <property type="match status" value="1"/>
</dbReference>
<dbReference type="InterPro" id="IPR008271">
    <property type="entry name" value="Ser/Thr_kinase_AS"/>
</dbReference>
<dbReference type="PROSITE" id="PS00108">
    <property type="entry name" value="PROTEIN_KINASE_ST"/>
    <property type="match status" value="1"/>
</dbReference>
<dbReference type="KEGG" id="cty:CTR_2961"/>
<name>G4NME6_CHLT4</name>
<dbReference type="GO" id="GO:0005524">
    <property type="term" value="F:ATP binding"/>
    <property type="evidence" value="ECO:0007669"/>
    <property type="project" value="UniProtKB-UniRule"/>
</dbReference>
<dbReference type="Gene3D" id="1.10.510.10">
    <property type="entry name" value="Transferase(Phosphotransferase) domain 1"/>
    <property type="match status" value="1"/>
</dbReference>
<evidence type="ECO:0000313" key="10">
    <source>
        <dbReference type="EMBL" id="AEP35140.1"/>
    </source>
</evidence>
<evidence type="ECO:0000256" key="6">
    <source>
        <dbReference type="ARBA" id="ARBA00022840"/>
    </source>
</evidence>
<dbReference type="InterPro" id="IPR017441">
    <property type="entry name" value="Protein_kinase_ATP_BS"/>
</dbReference>
<evidence type="ECO:0000256" key="3">
    <source>
        <dbReference type="ARBA" id="ARBA00022679"/>
    </source>
</evidence>
<dbReference type="RefSeq" id="WP_012728098.1">
    <property type="nucleotide sequence ID" value="NC_016798.1"/>
</dbReference>
<comment type="similarity">
    <text evidence="7">Belongs to the protein kinase superfamily. Ser/Thr protein kinase family.</text>
</comment>
<feature type="binding site" evidence="7">
    <location>
        <begin position="10"/>
        <end position="18"/>
    </location>
    <ligand>
        <name>ATP</name>
        <dbReference type="ChEBI" id="CHEBI:30616"/>
    </ligand>
</feature>
<evidence type="ECO:0000256" key="2">
    <source>
        <dbReference type="ARBA" id="ARBA00022553"/>
    </source>
</evidence>
<dbReference type="NCBIfam" id="NF009651">
    <property type="entry name" value="PRK13184.1"/>
    <property type="match status" value="1"/>
</dbReference>
<keyword evidence="5 7" id="KW-0418">Kinase</keyword>
<organism evidence="10 11">
    <name type="scientific">Chlamydia trachomatis serovar A (strain A2497)</name>
    <dbReference type="NCBI Taxonomy" id="580047"/>
    <lineage>
        <taxon>Bacteria</taxon>
        <taxon>Pseudomonadati</taxon>
        <taxon>Chlamydiota</taxon>
        <taxon>Chlamydiia</taxon>
        <taxon>Chlamydiales</taxon>
        <taxon>Chlamydiaceae</taxon>
        <taxon>Chlamydia/Chlamydophila group</taxon>
        <taxon>Chlamydia</taxon>
    </lineage>
</organism>
<dbReference type="Proteomes" id="UP000009287">
    <property type="component" value="Chromosome"/>
</dbReference>
<keyword evidence="3 7" id="KW-0808">Transferase</keyword>
<dbReference type="Gene3D" id="1.25.40.10">
    <property type="entry name" value="Tetratricopeptide repeat domain"/>
    <property type="match status" value="1"/>
</dbReference>
<comment type="catalytic activity">
    <reaction evidence="7">
        <text>L-threonyl-[protein] + ATP = O-phospho-L-threonyl-[protein] + ADP + H(+)</text>
        <dbReference type="Rhea" id="RHEA:46608"/>
        <dbReference type="Rhea" id="RHEA-COMP:11060"/>
        <dbReference type="Rhea" id="RHEA-COMP:11605"/>
        <dbReference type="ChEBI" id="CHEBI:15378"/>
        <dbReference type="ChEBI" id="CHEBI:30013"/>
        <dbReference type="ChEBI" id="CHEBI:30616"/>
        <dbReference type="ChEBI" id="CHEBI:61977"/>
        <dbReference type="ChEBI" id="CHEBI:456216"/>
        <dbReference type="EC" id="2.7.11.1"/>
    </reaction>
</comment>
<dbReference type="PANTHER" id="PTHR43289:SF34">
    <property type="entry name" value="SERINE_THREONINE-PROTEIN KINASE YBDM-RELATED"/>
    <property type="match status" value="1"/>
</dbReference>
<dbReference type="GO" id="GO:0106310">
    <property type="term" value="F:protein serine kinase activity"/>
    <property type="evidence" value="ECO:0007669"/>
    <property type="project" value="RHEA"/>
</dbReference>
<dbReference type="EC" id="2.7.11.1" evidence="7"/>
<comment type="catalytic activity">
    <reaction evidence="7">
        <text>L-seryl-[protein] + ATP = O-phospho-L-seryl-[protein] + ADP + H(+)</text>
        <dbReference type="Rhea" id="RHEA:17989"/>
        <dbReference type="Rhea" id="RHEA-COMP:9863"/>
        <dbReference type="Rhea" id="RHEA-COMP:11604"/>
        <dbReference type="ChEBI" id="CHEBI:15378"/>
        <dbReference type="ChEBI" id="CHEBI:29999"/>
        <dbReference type="ChEBI" id="CHEBI:30616"/>
        <dbReference type="ChEBI" id="CHEBI:83421"/>
        <dbReference type="ChEBI" id="CHEBI:456216"/>
        <dbReference type="EC" id="2.7.11.1"/>
    </reaction>
</comment>
<evidence type="ECO:0000256" key="8">
    <source>
        <dbReference type="PROSITE-ProRule" id="PRU10141"/>
    </source>
</evidence>
<keyword evidence="1 7" id="KW-0723">Serine/threonine-protein kinase</keyword>
<dbReference type="PROSITE" id="PS00107">
    <property type="entry name" value="PROTEIN_KINASE_ATP"/>
    <property type="match status" value="1"/>
</dbReference>
<keyword evidence="6 7" id="KW-0067">ATP-binding</keyword>
<dbReference type="PATRIC" id="fig|580047.4.peg.331"/>